<evidence type="ECO:0000313" key="1">
    <source>
        <dbReference type="EMBL" id="MBB3918059.1"/>
    </source>
</evidence>
<sequence>MFELTISRWRWPNLEVVMYGYDSLKQHEKFPFYLTSPTCWSD</sequence>
<reference evidence="1 2" key="1">
    <citation type="submission" date="2020-08" db="EMBL/GenBank/DDBJ databases">
        <title>Genomic Encyclopedia of Type Strains, Phase IV (KMG-IV): sequencing the most valuable type-strain genomes for metagenomic binning, comparative biology and taxonomic classification.</title>
        <authorList>
            <person name="Goeker M."/>
        </authorList>
    </citation>
    <scope>NUCLEOTIDE SEQUENCE [LARGE SCALE GENOMIC DNA]</scope>
    <source>
        <strain evidence="1 2">DSM 19331</strain>
    </source>
</reference>
<protein>
    <submittedName>
        <fullName evidence="1">Uncharacterized protein</fullName>
    </submittedName>
</protein>
<dbReference type="EMBL" id="JACIDG010000016">
    <property type="protein sequence ID" value="MBB3918059.1"/>
    <property type="molecule type" value="Genomic_DNA"/>
</dbReference>
<proteinExistence type="predicted"/>
<name>A0A7W6BFH1_9HYPH</name>
<comment type="caution">
    <text evidence="1">The sequence shown here is derived from an EMBL/GenBank/DDBJ whole genome shotgun (WGS) entry which is preliminary data.</text>
</comment>
<gene>
    <name evidence="1" type="ORF">GGQ65_005390</name>
</gene>
<dbReference type="AlphaFoldDB" id="A0A7W6BFH1"/>
<evidence type="ECO:0000313" key="2">
    <source>
        <dbReference type="Proteomes" id="UP000545490"/>
    </source>
</evidence>
<organism evidence="1 2">
    <name type="scientific">Rhizobium fabae</name>
    <dbReference type="NCBI Taxonomy" id="573179"/>
    <lineage>
        <taxon>Bacteria</taxon>
        <taxon>Pseudomonadati</taxon>
        <taxon>Pseudomonadota</taxon>
        <taxon>Alphaproteobacteria</taxon>
        <taxon>Hyphomicrobiales</taxon>
        <taxon>Rhizobiaceae</taxon>
        <taxon>Rhizobium/Agrobacterium group</taxon>
        <taxon>Rhizobium</taxon>
    </lineage>
</organism>
<accession>A0A7W6BFH1</accession>
<dbReference type="Proteomes" id="UP000545490">
    <property type="component" value="Unassembled WGS sequence"/>
</dbReference>